<dbReference type="EMBL" id="JAGQLL010000016">
    <property type="protein sequence ID" value="MCA9379887.1"/>
    <property type="molecule type" value="Genomic_DNA"/>
</dbReference>
<evidence type="ECO:0000313" key="5">
    <source>
        <dbReference type="EMBL" id="MCA9379887.1"/>
    </source>
</evidence>
<dbReference type="GO" id="GO:0044281">
    <property type="term" value="P:small molecule metabolic process"/>
    <property type="evidence" value="ECO:0007669"/>
    <property type="project" value="UniProtKB-ARBA"/>
</dbReference>
<evidence type="ECO:0000313" key="6">
    <source>
        <dbReference type="Proteomes" id="UP000745577"/>
    </source>
</evidence>
<dbReference type="Pfam" id="PF13419">
    <property type="entry name" value="HAD_2"/>
    <property type="match status" value="1"/>
</dbReference>
<dbReference type="Proteomes" id="UP000745577">
    <property type="component" value="Unassembled WGS sequence"/>
</dbReference>
<keyword evidence="2" id="KW-0479">Metal-binding</keyword>
<dbReference type="Gene3D" id="3.40.50.1000">
    <property type="entry name" value="HAD superfamily/HAD-like"/>
    <property type="match status" value="1"/>
</dbReference>
<dbReference type="Gene3D" id="1.10.150.240">
    <property type="entry name" value="Putative phosphatase, domain 2"/>
    <property type="match status" value="1"/>
</dbReference>
<dbReference type="NCBIfam" id="TIGR01549">
    <property type="entry name" value="HAD-SF-IA-v1"/>
    <property type="match status" value="1"/>
</dbReference>
<evidence type="ECO:0000256" key="1">
    <source>
        <dbReference type="ARBA" id="ARBA00001946"/>
    </source>
</evidence>
<dbReference type="SFLD" id="SFLDS00003">
    <property type="entry name" value="Haloacid_Dehalogenase"/>
    <property type="match status" value="1"/>
</dbReference>
<evidence type="ECO:0000256" key="2">
    <source>
        <dbReference type="ARBA" id="ARBA00022723"/>
    </source>
</evidence>
<dbReference type="AlphaFoldDB" id="A0A955I8V4"/>
<proteinExistence type="predicted"/>
<dbReference type="InterPro" id="IPR023214">
    <property type="entry name" value="HAD_sf"/>
</dbReference>
<name>A0A955I8V4_9BACT</name>
<protein>
    <submittedName>
        <fullName evidence="5">HAD family hydrolase</fullName>
    </submittedName>
</protein>
<dbReference type="InterPro" id="IPR036412">
    <property type="entry name" value="HAD-like_sf"/>
</dbReference>
<keyword evidence="3 5" id="KW-0378">Hydrolase</keyword>
<comment type="caution">
    <text evidence="5">The sequence shown here is derived from an EMBL/GenBank/DDBJ whole genome shotgun (WGS) entry which is preliminary data.</text>
</comment>
<dbReference type="InterPro" id="IPR023198">
    <property type="entry name" value="PGP-like_dom2"/>
</dbReference>
<reference evidence="5" key="2">
    <citation type="journal article" date="2021" name="Microbiome">
        <title>Successional dynamics and alternative stable states in a saline activated sludge microbial community over 9 years.</title>
        <authorList>
            <person name="Wang Y."/>
            <person name="Ye J."/>
            <person name="Ju F."/>
            <person name="Liu L."/>
            <person name="Boyd J.A."/>
            <person name="Deng Y."/>
            <person name="Parks D.H."/>
            <person name="Jiang X."/>
            <person name="Yin X."/>
            <person name="Woodcroft B.J."/>
            <person name="Tyson G.W."/>
            <person name="Hugenholtz P."/>
            <person name="Polz M.F."/>
            <person name="Zhang T."/>
        </authorList>
    </citation>
    <scope>NUCLEOTIDE SEQUENCE</scope>
    <source>
        <strain evidence="5">HKST-UBA15</strain>
    </source>
</reference>
<dbReference type="SFLD" id="SFLDG01129">
    <property type="entry name" value="C1.5:_HAD__Beta-PGM__Phosphata"/>
    <property type="match status" value="1"/>
</dbReference>
<reference evidence="5" key="1">
    <citation type="submission" date="2020-04" db="EMBL/GenBank/DDBJ databases">
        <authorList>
            <person name="Zhang T."/>
        </authorList>
    </citation>
    <scope>NUCLEOTIDE SEQUENCE</scope>
    <source>
        <strain evidence="5">HKST-UBA15</strain>
    </source>
</reference>
<dbReference type="GO" id="GO:0046872">
    <property type="term" value="F:metal ion binding"/>
    <property type="evidence" value="ECO:0007669"/>
    <property type="project" value="UniProtKB-KW"/>
</dbReference>
<sequence>MKTIIFDLGETLLYFRDRALTGDIENESNYCINEVLDYLNKRGVSQIKFKDIKNEINKLRIKKYKNDIEIHIDNLGSSLSEIYGLNKKITKDIIHIFSSKYFDSLYLDPNTHEVLSKLSKTYKLGILSNSPFGIDSQYSIAAMIQFDILKYFNFYGFSVDFGVRKPNAKFFDLVLSKYHIKKNECLFIGNDEKNDIEGARMAGIDKVIKIKQLDEEDSTGTVLSEVPEYILNNFINF</sequence>
<accession>A0A955I8V4</accession>
<dbReference type="PANTHER" id="PTHR46470">
    <property type="entry name" value="N-ACYLNEURAMINATE-9-PHOSPHATASE"/>
    <property type="match status" value="1"/>
</dbReference>
<dbReference type="InterPro" id="IPR006439">
    <property type="entry name" value="HAD-SF_hydro_IA"/>
</dbReference>
<organism evidence="5 6">
    <name type="scientific">Candidatus Dojkabacteria bacterium</name>
    <dbReference type="NCBI Taxonomy" id="2099670"/>
    <lineage>
        <taxon>Bacteria</taxon>
        <taxon>Candidatus Dojkabacteria</taxon>
    </lineage>
</organism>
<comment type="cofactor">
    <cofactor evidence="1">
        <name>Mg(2+)</name>
        <dbReference type="ChEBI" id="CHEBI:18420"/>
    </cofactor>
</comment>
<evidence type="ECO:0000256" key="3">
    <source>
        <dbReference type="ARBA" id="ARBA00022801"/>
    </source>
</evidence>
<dbReference type="GO" id="GO:0016791">
    <property type="term" value="F:phosphatase activity"/>
    <property type="evidence" value="ECO:0007669"/>
    <property type="project" value="TreeGrafter"/>
</dbReference>
<gene>
    <name evidence="5" type="ORF">KC675_01775</name>
</gene>
<keyword evidence="4" id="KW-0460">Magnesium</keyword>
<dbReference type="InterPro" id="IPR041492">
    <property type="entry name" value="HAD_2"/>
</dbReference>
<dbReference type="SUPFAM" id="SSF56784">
    <property type="entry name" value="HAD-like"/>
    <property type="match status" value="1"/>
</dbReference>
<dbReference type="PANTHER" id="PTHR46470:SF2">
    <property type="entry name" value="GLYCERALDEHYDE 3-PHOSPHATE PHOSPHATASE"/>
    <property type="match status" value="1"/>
</dbReference>
<evidence type="ECO:0000256" key="4">
    <source>
        <dbReference type="ARBA" id="ARBA00022842"/>
    </source>
</evidence>
<dbReference type="InterPro" id="IPR051400">
    <property type="entry name" value="HAD-like_hydrolase"/>
</dbReference>